<keyword evidence="9" id="KW-0735">Signal-anchor</keyword>
<dbReference type="EMBL" id="HBHX01001232">
    <property type="protein sequence ID" value="CAE0097228.1"/>
    <property type="molecule type" value="Transcribed_RNA"/>
</dbReference>
<dbReference type="EC" id="2.4.1.101" evidence="14"/>
<dbReference type="InterPro" id="IPR052261">
    <property type="entry name" value="Glycosyltransferase_13"/>
</dbReference>
<dbReference type="GO" id="GO:0046872">
    <property type="term" value="F:metal ion binding"/>
    <property type="evidence" value="ECO:0007669"/>
    <property type="project" value="UniProtKB-KW"/>
</dbReference>
<organism evidence="18">
    <name type="scientific">Haptolina ericina</name>
    <dbReference type="NCBI Taxonomy" id="156174"/>
    <lineage>
        <taxon>Eukaryota</taxon>
        <taxon>Haptista</taxon>
        <taxon>Haptophyta</taxon>
        <taxon>Prymnesiophyceae</taxon>
        <taxon>Prymnesiales</taxon>
        <taxon>Prymnesiaceae</taxon>
        <taxon>Haptolina</taxon>
    </lineage>
</organism>
<reference evidence="18" key="1">
    <citation type="submission" date="2021-01" db="EMBL/GenBank/DDBJ databases">
        <authorList>
            <person name="Corre E."/>
            <person name="Pelletier E."/>
            <person name="Niang G."/>
            <person name="Scheremetjew M."/>
            <person name="Finn R."/>
            <person name="Kale V."/>
            <person name="Holt S."/>
            <person name="Cochrane G."/>
            <person name="Meng A."/>
            <person name="Brown T."/>
            <person name="Cohen L."/>
        </authorList>
    </citation>
    <scope>NUCLEOTIDE SEQUENCE</scope>
    <source>
        <strain evidence="18">CCMP281</strain>
    </source>
</reference>
<protein>
    <recommendedName>
        <fullName evidence="14">alpha-1,3-mannosyl-glycoprotein 2-beta-N-acetylglucosaminyltransferase</fullName>
        <ecNumber evidence="14">2.4.1.101</ecNumber>
    </recommendedName>
    <alternativeName>
        <fullName evidence="15">N-glycosyl-oligosaccharide-glycoprotein N-acetylglucosaminyltransferase I</fullName>
    </alternativeName>
</protein>
<evidence type="ECO:0000256" key="8">
    <source>
        <dbReference type="ARBA" id="ARBA00022723"/>
    </source>
</evidence>
<dbReference type="UniPathway" id="UPA00378"/>
<evidence type="ECO:0000256" key="11">
    <source>
        <dbReference type="ARBA" id="ARBA00023034"/>
    </source>
</evidence>
<comment type="catalytic activity">
    <reaction evidence="16">
        <text>N(4)-(alpha-D-Man-(1-&gt;3)-[alpha-D-Man-(1-&gt;3)-[alpha-D-Man-(1-&gt;6)]-alpha-D-Man-(1-&gt;6)]-beta-D-Man-(1-&gt;4)-beta-D-GlcNAc-(1-&gt;4)-beta-D-GlcNAc)-L-asparaginyl-[protein] (N-glucan mannose isomer 5A1,2) + UDP-N-acetyl-alpha-D-glucosamine = N(4)-{beta-D-GlcNAc-(1-&gt;2)-alpha-D-Man-(1-&gt;3)-[alpha-D-Man-(1-&gt;3)-[alpha-D-Man-(1-&gt;6)]-alpha-D-Man-(1-&gt;6)]-beta-D-Man-(1-&gt;4)-beta-D-GlcNAc-(1-&gt;4)-beta-D-GlcNAc}-L-asparaginyl-[protein] + UDP + H(+)</text>
        <dbReference type="Rhea" id="RHEA:11456"/>
        <dbReference type="Rhea" id="RHEA-COMP:14367"/>
        <dbReference type="Rhea" id="RHEA-COMP:14368"/>
        <dbReference type="ChEBI" id="CHEBI:15378"/>
        <dbReference type="ChEBI" id="CHEBI:57705"/>
        <dbReference type="ChEBI" id="CHEBI:58223"/>
        <dbReference type="ChEBI" id="CHEBI:59087"/>
        <dbReference type="ChEBI" id="CHEBI:60625"/>
        <dbReference type="EC" id="2.4.1.101"/>
    </reaction>
</comment>
<comment type="pathway">
    <text evidence="3">Protein modification; protein glycosylation.</text>
</comment>
<keyword evidence="13" id="KW-0464">Manganese</keyword>
<dbReference type="GO" id="GO:0003827">
    <property type="term" value="F:alpha-1,3-mannosylglycoprotein 2-beta-N-acetylglucosaminyltransferase activity"/>
    <property type="evidence" value="ECO:0007669"/>
    <property type="project" value="UniProtKB-EC"/>
</dbReference>
<dbReference type="AlphaFoldDB" id="A0A7S3AC40"/>
<feature type="region of interest" description="Disordered" evidence="17">
    <location>
        <begin position="370"/>
        <end position="420"/>
    </location>
</feature>
<keyword evidence="11" id="KW-0333">Golgi apparatus</keyword>
<accession>A0A7S3AC40</accession>
<keyword evidence="7" id="KW-0812">Transmembrane</keyword>
<comment type="cofactor">
    <cofactor evidence="1">
        <name>Mn(2+)</name>
        <dbReference type="ChEBI" id="CHEBI:29035"/>
    </cofactor>
</comment>
<proteinExistence type="inferred from homology"/>
<evidence type="ECO:0000256" key="5">
    <source>
        <dbReference type="ARBA" id="ARBA00022676"/>
    </source>
</evidence>
<gene>
    <name evidence="18" type="ORF">HERI1096_LOCUS710</name>
</gene>
<dbReference type="GO" id="GO:0000139">
    <property type="term" value="C:Golgi membrane"/>
    <property type="evidence" value="ECO:0007669"/>
    <property type="project" value="UniProtKB-SubCell"/>
</dbReference>
<keyword evidence="5" id="KW-0328">Glycosyltransferase</keyword>
<evidence type="ECO:0000256" key="6">
    <source>
        <dbReference type="ARBA" id="ARBA00022679"/>
    </source>
</evidence>
<evidence type="ECO:0000256" key="2">
    <source>
        <dbReference type="ARBA" id="ARBA00004323"/>
    </source>
</evidence>
<dbReference type="PANTHER" id="PTHR10468">
    <property type="entry name" value="PROTEIN O-LINKED-MANNOSE BETA-1,2-N-ACETYLGLUCOSAMINYLTRANSFERASE 1/ALPHA-1,3-MANNOSYL-GLYCOPROTEIN 2-BETA-N-ACETYLGLUCOSAMINYLTRANSFERASE"/>
    <property type="match status" value="1"/>
</dbReference>
<comment type="subcellular location">
    <subcellularLocation>
        <location evidence="2">Golgi apparatus membrane</location>
        <topology evidence="2">Single-pass type II membrane protein</topology>
    </subcellularLocation>
</comment>
<evidence type="ECO:0000256" key="4">
    <source>
        <dbReference type="ARBA" id="ARBA00006492"/>
    </source>
</evidence>
<dbReference type="SUPFAM" id="SSF53448">
    <property type="entry name" value="Nucleotide-diphospho-sugar transferases"/>
    <property type="match status" value="1"/>
</dbReference>
<keyword evidence="6" id="KW-0808">Transferase</keyword>
<evidence type="ECO:0000256" key="3">
    <source>
        <dbReference type="ARBA" id="ARBA00004922"/>
    </source>
</evidence>
<evidence type="ECO:0000256" key="1">
    <source>
        <dbReference type="ARBA" id="ARBA00001936"/>
    </source>
</evidence>
<dbReference type="InterPro" id="IPR004139">
    <property type="entry name" value="Glyco_trans_13"/>
</dbReference>
<dbReference type="Gene3D" id="3.90.550.10">
    <property type="entry name" value="Spore Coat Polysaccharide Biosynthesis Protein SpsA, Chain A"/>
    <property type="match status" value="1"/>
</dbReference>
<name>A0A7S3AC40_9EUKA</name>
<dbReference type="Pfam" id="PF03071">
    <property type="entry name" value="GNT-I"/>
    <property type="match status" value="1"/>
</dbReference>
<evidence type="ECO:0000256" key="12">
    <source>
        <dbReference type="ARBA" id="ARBA00023136"/>
    </source>
</evidence>
<evidence type="ECO:0000256" key="15">
    <source>
        <dbReference type="ARBA" id="ARBA00041712"/>
    </source>
</evidence>
<feature type="compositionally biased region" description="Polar residues" evidence="17">
    <location>
        <begin position="389"/>
        <end position="401"/>
    </location>
</feature>
<evidence type="ECO:0000256" key="14">
    <source>
        <dbReference type="ARBA" id="ARBA00038949"/>
    </source>
</evidence>
<keyword evidence="8" id="KW-0479">Metal-binding</keyword>
<evidence type="ECO:0000256" key="13">
    <source>
        <dbReference type="ARBA" id="ARBA00023211"/>
    </source>
</evidence>
<sequence length="420" mass="46390">MLFSPDFLSLFEQTAWLLQADPTVWCVSSWNDNGFTDLVSDADLGRLFRTDVFPGLGWMLRRELWEELSPKFPLEHWDHWMRLASTHKGRDCIAPLVSRNYNIGVQGANMDTSQYRKYLERIRHNKAFGIRLTEVRTALSAPYEAYLSALVTQAARQHRSPKVSPKAAGPSAAPVLYTYTTDNFAQLARHFGIWQVPRGTHRNTAVIRWRETTYVLASARWSPYLPPELREMPPVALSYVPAARGDSCTTACERFTRSAEEGGSGRPHICTTRLFEFANQVEQLAAHFPCEKGFATVTGPDIPNYVVDPTDQYSGRCLISEGGWTCAAKHAHTRRLCACLDPGIPEPDPATAATAAAAAVGSAASELDGMRGHGAFGDGARGDGVQAVPSLSSPPRQQTSGRTRRKLVPLISSLRTEDVE</sequence>
<dbReference type="PANTHER" id="PTHR10468:SF0">
    <property type="entry name" value="ALPHA-1,3-MANNOSYL-GLYCOPROTEIN 2-BETA-N-ACETYLGLUCOSAMINYLTRANSFERASE"/>
    <property type="match status" value="1"/>
</dbReference>
<evidence type="ECO:0000256" key="9">
    <source>
        <dbReference type="ARBA" id="ARBA00022968"/>
    </source>
</evidence>
<evidence type="ECO:0000256" key="17">
    <source>
        <dbReference type="SAM" id="MobiDB-lite"/>
    </source>
</evidence>
<evidence type="ECO:0000256" key="7">
    <source>
        <dbReference type="ARBA" id="ARBA00022692"/>
    </source>
</evidence>
<keyword evidence="12" id="KW-0472">Membrane</keyword>
<evidence type="ECO:0000256" key="10">
    <source>
        <dbReference type="ARBA" id="ARBA00022989"/>
    </source>
</evidence>
<comment type="similarity">
    <text evidence="4">Belongs to the glycosyltransferase 13 family.</text>
</comment>
<dbReference type="InterPro" id="IPR029044">
    <property type="entry name" value="Nucleotide-diphossugar_trans"/>
</dbReference>
<evidence type="ECO:0000313" key="18">
    <source>
        <dbReference type="EMBL" id="CAE0097228.1"/>
    </source>
</evidence>
<evidence type="ECO:0000256" key="16">
    <source>
        <dbReference type="ARBA" id="ARBA00049421"/>
    </source>
</evidence>
<keyword evidence="10" id="KW-1133">Transmembrane helix</keyword>